<reference evidence="1 2" key="1">
    <citation type="submission" date="2017-06" db="EMBL/GenBank/DDBJ databases">
        <authorList>
            <person name="Kim H.J."/>
            <person name="Triplett B.A."/>
        </authorList>
    </citation>
    <scope>NUCLEOTIDE SEQUENCE [LARGE SCALE GENOMIC DNA]</scope>
</reference>
<evidence type="ECO:0000313" key="1">
    <source>
        <dbReference type="EMBL" id="AUZ94943.1"/>
    </source>
</evidence>
<dbReference type="Proteomes" id="UP000223025">
    <property type="component" value="Segment"/>
</dbReference>
<keyword evidence="2" id="KW-1185">Reference proteome</keyword>
<dbReference type="EMBL" id="MF403008">
    <property type="protein sequence ID" value="AUZ94943.1"/>
    <property type="molecule type" value="Genomic_DNA"/>
</dbReference>
<dbReference type="RefSeq" id="YP_009611826.1">
    <property type="nucleotide sequence ID" value="NC_042013.1"/>
</dbReference>
<accession>A0A2L0UZI7</accession>
<organism evidence="1 2">
    <name type="scientific">Agrobacterium phage Atu_ph07</name>
    <dbReference type="NCBI Taxonomy" id="2024264"/>
    <lineage>
        <taxon>Viruses</taxon>
        <taxon>Duplodnaviria</taxon>
        <taxon>Heunggongvirae</taxon>
        <taxon>Uroviricota</taxon>
        <taxon>Caudoviricetes</taxon>
        <taxon>Polybotosvirus</taxon>
        <taxon>Polybotosvirus Atuph07</taxon>
    </lineage>
</organism>
<evidence type="ECO:0000313" key="2">
    <source>
        <dbReference type="Proteomes" id="UP000223025"/>
    </source>
</evidence>
<name>A0A2L0UZI7_9CAUD</name>
<sequence length="68" mass="8009">MRIYTSKYYDFQSLGGCFKRNVIAFYVTRPTLELEKEPLFLPPITEETVTYHLVSIVSLEDNYIGHNF</sequence>
<protein>
    <submittedName>
        <fullName evidence="1">Uncharacterized protein</fullName>
    </submittedName>
</protein>
<proteinExistence type="predicted"/>
<dbReference type="GeneID" id="40088164"/>
<dbReference type="KEGG" id="vg:40088164"/>